<dbReference type="GO" id="GO:0015940">
    <property type="term" value="P:pantothenate biosynthetic process"/>
    <property type="evidence" value="ECO:0007669"/>
    <property type="project" value="UniProtKB-ARBA"/>
</dbReference>
<dbReference type="eggNOG" id="KOG1562">
    <property type="taxonomic scope" value="Eukaryota"/>
</dbReference>
<dbReference type="Pfam" id="PF01564">
    <property type="entry name" value="Spermine_synth"/>
    <property type="match status" value="1"/>
</dbReference>
<dbReference type="InterPro" id="IPR001045">
    <property type="entry name" value="Spermi_synthase"/>
</dbReference>
<evidence type="ECO:0000256" key="4">
    <source>
        <dbReference type="RuleBase" id="RU003836"/>
    </source>
</evidence>
<feature type="active site" description="Proton acceptor" evidence="3">
    <location>
        <position position="169"/>
    </location>
</feature>
<dbReference type="PROSITE" id="PS51006">
    <property type="entry name" value="PABS_2"/>
    <property type="match status" value="1"/>
</dbReference>
<evidence type="ECO:0000313" key="6">
    <source>
        <dbReference type="EMBL" id="CAH00912.1"/>
    </source>
</evidence>
<dbReference type="EMBL" id="CR382124">
    <property type="protein sequence ID" value="CAH00912.1"/>
    <property type="molecule type" value="Genomic_DNA"/>
</dbReference>
<dbReference type="PANTHER" id="PTHR11558:SF11">
    <property type="entry name" value="SPERMIDINE SYNTHASE"/>
    <property type="match status" value="1"/>
</dbReference>
<dbReference type="InterPro" id="IPR030668">
    <property type="entry name" value="Spermi_synthase_euk"/>
</dbReference>
<evidence type="ECO:0000256" key="2">
    <source>
        <dbReference type="ARBA" id="ARBA00022679"/>
    </source>
</evidence>
<comment type="similarity">
    <text evidence="1 4">Belongs to the spermidine/spermine synthase family.</text>
</comment>
<dbReference type="AlphaFoldDB" id="Q6CQH3"/>
<dbReference type="PROSITE" id="PS01330">
    <property type="entry name" value="PABS_1"/>
    <property type="match status" value="1"/>
</dbReference>
<dbReference type="CDD" id="cd02440">
    <property type="entry name" value="AdoMet_MTases"/>
    <property type="match status" value="1"/>
</dbReference>
<dbReference type="FunCoup" id="Q6CQH3">
    <property type="interactions" value="126"/>
</dbReference>
<dbReference type="GO" id="GO:0004766">
    <property type="term" value="F:spermidine synthase activity"/>
    <property type="evidence" value="ECO:0007669"/>
    <property type="project" value="TreeGrafter"/>
</dbReference>
<evidence type="ECO:0000259" key="5">
    <source>
        <dbReference type="PROSITE" id="PS51006"/>
    </source>
</evidence>
<gene>
    <name evidence="6" type="ORF">KLLA0_D17094g</name>
</gene>
<dbReference type="InParanoid" id="Q6CQH3"/>
<protein>
    <submittedName>
        <fullName evidence="6">KLLA0D17094p</fullName>
    </submittedName>
</protein>
<keyword evidence="2 3" id="KW-0808">Transferase</keyword>
<dbReference type="PIRSF" id="PIRSF000502">
    <property type="entry name" value="Spermidine_synth"/>
    <property type="match status" value="1"/>
</dbReference>
<feature type="domain" description="PABS" evidence="5">
    <location>
        <begin position="10"/>
        <end position="250"/>
    </location>
</feature>
<dbReference type="InterPro" id="IPR030373">
    <property type="entry name" value="PABS_CS"/>
</dbReference>
<evidence type="ECO:0000256" key="3">
    <source>
        <dbReference type="PROSITE-ProRule" id="PRU00354"/>
    </source>
</evidence>
<dbReference type="NCBIfam" id="NF002010">
    <property type="entry name" value="PRK00811.1"/>
    <property type="match status" value="1"/>
</dbReference>
<reference evidence="6 7" key="1">
    <citation type="journal article" date="2004" name="Nature">
        <title>Genome evolution in yeasts.</title>
        <authorList>
            <consortium name="Genolevures"/>
            <person name="Dujon B."/>
            <person name="Sherman D."/>
            <person name="Fischer G."/>
            <person name="Durrens P."/>
            <person name="Casaregola S."/>
            <person name="Lafontaine I."/>
            <person name="de Montigny J."/>
            <person name="Marck C."/>
            <person name="Neuveglise C."/>
            <person name="Talla E."/>
            <person name="Goffard N."/>
            <person name="Frangeul L."/>
            <person name="Aigle M."/>
            <person name="Anthouard V."/>
            <person name="Babour A."/>
            <person name="Barbe V."/>
            <person name="Barnay S."/>
            <person name="Blanchin S."/>
            <person name="Beckerich J.M."/>
            <person name="Beyne E."/>
            <person name="Bleykasten C."/>
            <person name="Boisrame A."/>
            <person name="Boyer J."/>
            <person name="Cattolico L."/>
            <person name="Confanioleri F."/>
            <person name="de Daruvar A."/>
            <person name="Despons L."/>
            <person name="Fabre E."/>
            <person name="Fairhead C."/>
            <person name="Ferry-Dumazet H."/>
            <person name="Groppi A."/>
            <person name="Hantraye F."/>
            <person name="Hennequin C."/>
            <person name="Jauniaux N."/>
            <person name="Joyet P."/>
            <person name="Kachouri R."/>
            <person name="Kerrest A."/>
            <person name="Koszul R."/>
            <person name="Lemaire M."/>
            <person name="Lesur I."/>
            <person name="Ma L."/>
            <person name="Muller H."/>
            <person name="Nicaud J.M."/>
            <person name="Nikolski M."/>
            <person name="Oztas S."/>
            <person name="Ozier-Kalogeropoulos O."/>
            <person name="Pellenz S."/>
            <person name="Potier S."/>
            <person name="Richard G.F."/>
            <person name="Straub M.L."/>
            <person name="Suleau A."/>
            <person name="Swennene D."/>
            <person name="Tekaia F."/>
            <person name="Wesolowski-Louvel M."/>
            <person name="Westhof E."/>
            <person name="Wirth B."/>
            <person name="Zeniou-Meyer M."/>
            <person name="Zivanovic I."/>
            <person name="Bolotin-Fukuhara M."/>
            <person name="Thierry A."/>
            <person name="Bouchier C."/>
            <person name="Caudron B."/>
            <person name="Scarpelli C."/>
            <person name="Gaillardin C."/>
            <person name="Weissenbach J."/>
            <person name="Wincker P."/>
            <person name="Souciet J.L."/>
        </authorList>
    </citation>
    <scope>NUCLEOTIDE SEQUENCE [LARGE SCALE GENOMIC DNA]</scope>
    <source>
        <strain evidence="7">ATCC 8585 / CBS 2359 / DSM 70799 / NBRC 1267 / NRRL Y-1140 / WM37</strain>
    </source>
</reference>
<accession>Q6CQH3</accession>
<dbReference type="HOGENOM" id="CLU_048199_1_0_1"/>
<dbReference type="STRING" id="284590.Q6CQH3"/>
<keyword evidence="7" id="KW-1185">Reference proteome</keyword>
<dbReference type="KEGG" id="kla:KLLA0_D17094g"/>
<dbReference type="Pfam" id="PF17284">
    <property type="entry name" value="Spermine_synt_N"/>
    <property type="match status" value="1"/>
</dbReference>
<name>Q6CQH3_KLULA</name>
<dbReference type="Gene3D" id="3.40.50.150">
    <property type="entry name" value="Vaccinia Virus protein VP39"/>
    <property type="match status" value="1"/>
</dbReference>
<dbReference type="InterPro" id="IPR037163">
    <property type="entry name" value="Spermidine_synt_N_sf"/>
</dbReference>
<evidence type="ECO:0000256" key="1">
    <source>
        <dbReference type="ARBA" id="ARBA00007867"/>
    </source>
</evidence>
<dbReference type="NCBIfam" id="TIGR00417">
    <property type="entry name" value="speE"/>
    <property type="match status" value="1"/>
</dbReference>
<dbReference type="InterPro" id="IPR035246">
    <property type="entry name" value="Spermidine_synt_N"/>
</dbReference>
<dbReference type="GO" id="GO:0005829">
    <property type="term" value="C:cytosol"/>
    <property type="evidence" value="ECO:0007669"/>
    <property type="project" value="TreeGrafter"/>
</dbReference>
<keyword evidence="3" id="KW-0620">Polyamine biosynthesis</keyword>
<dbReference type="Gene3D" id="2.30.140.10">
    <property type="entry name" value="Spermidine synthase, tetramerisation domain"/>
    <property type="match status" value="1"/>
</dbReference>
<dbReference type="OMA" id="HIYNEMI"/>
<dbReference type="PANTHER" id="PTHR11558">
    <property type="entry name" value="SPERMIDINE/SPERMINE SYNTHASE"/>
    <property type="match status" value="1"/>
</dbReference>
<dbReference type="GO" id="GO:0008295">
    <property type="term" value="P:spermidine biosynthetic process"/>
    <property type="evidence" value="ECO:0007669"/>
    <property type="project" value="TreeGrafter"/>
</dbReference>
<dbReference type="Proteomes" id="UP000000598">
    <property type="component" value="Chromosome D"/>
</dbReference>
<dbReference type="FunFam" id="3.40.50.150:FF:000013">
    <property type="entry name" value="Spermidine synthase"/>
    <property type="match status" value="1"/>
</dbReference>
<dbReference type="FunFam" id="2.30.140.10:FF:000001">
    <property type="entry name" value="SPE3p Spermidine synthase"/>
    <property type="match status" value="1"/>
</dbReference>
<dbReference type="InterPro" id="IPR029063">
    <property type="entry name" value="SAM-dependent_MTases_sf"/>
</dbReference>
<organism evidence="6 7">
    <name type="scientific">Kluyveromyces lactis (strain ATCC 8585 / CBS 2359 / DSM 70799 / NBRC 1267 / NRRL Y-1140 / WM37)</name>
    <name type="common">Yeast</name>
    <name type="synonym">Candida sphaerica</name>
    <dbReference type="NCBI Taxonomy" id="284590"/>
    <lineage>
        <taxon>Eukaryota</taxon>
        <taxon>Fungi</taxon>
        <taxon>Dikarya</taxon>
        <taxon>Ascomycota</taxon>
        <taxon>Saccharomycotina</taxon>
        <taxon>Saccharomycetes</taxon>
        <taxon>Saccharomycetales</taxon>
        <taxon>Saccharomycetaceae</taxon>
        <taxon>Kluyveromyces</taxon>
    </lineage>
</organism>
<dbReference type="SUPFAM" id="SSF53335">
    <property type="entry name" value="S-adenosyl-L-methionine-dependent methyltransferases"/>
    <property type="match status" value="1"/>
</dbReference>
<dbReference type="InterPro" id="IPR030374">
    <property type="entry name" value="PABS"/>
</dbReference>
<dbReference type="HAMAP" id="MF_00198">
    <property type="entry name" value="Spermidine_synth"/>
    <property type="match status" value="1"/>
</dbReference>
<sequence length="296" mass="33384">MSSKHPCIKDGWFNEVSDKSFPGQAFSLKVNKILFHEKTQFQDILIFESSNYGNVLVLDGIIQVSEKDEFAYQELISHVPLYSHENPKKILVIGGGDGGVLREVVKHSCVEEATLVEIDAKVIELSKKYLPNMACSFKHPKVNVKLCDGFQFLRDVAESGTKYDVIITDSSDPEGPAEAFFQKEYFELLYKALTENGVVIAQASENVWLNLEYLKTLLNTSRSVFPVAEYCYTMLPTYTSGQLGLIACCKNPNTNLIDPCRAPTEDEQSQMRYYNNKMHSAAFVLPTWARKVLNPL</sequence>
<dbReference type="PaxDb" id="284590-Q6CQH3"/>
<evidence type="ECO:0000313" key="7">
    <source>
        <dbReference type="Proteomes" id="UP000000598"/>
    </source>
</evidence>
<proteinExistence type="inferred from homology"/>